<reference evidence="2 3" key="1">
    <citation type="submission" date="2020-08" db="EMBL/GenBank/DDBJ databases">
        <title>The Agave Microbiome: Exploring the role of microbial communities in plant adaptations to desert environments.</title>
        <authorList>
            <person name="Partida-Martinez L.P."/>
        </authorList>
    </citation>
    <scope>NUCLEOTIDE SEQUENCE [LARGE SCALE GENOMIC DNA]</scope>
    <source>
        <strain evidence="2 3">AT3.9</strain>
    </source>
</reference>
<feature type="transmembrane region" description="Helical" evidence="1">
    <location>
        <begin position="267"/>
        <end position="290"/>
    </location>
</feature>
<sequence length="332" mass="37605">MKKPEPVFEVDLGPNGGLQRFYSHDGLAAFIDAQITTWSWVHTETLTNDGNIHRVRDILHHWLVHAKQYHVNWQADPTLLPQFESVFRQAFASTPLAGSPKETFISELRSDKGPITAAAALGYFIGIVADIQFAHPLILRGVLSAFAFEENLNSKAASSTRRSIEGLVSKFSKSLANLEGQARDEAARYEEAESHALRSVNVMNRFVRLKLRRHERKHATEMHEAIKRIDDTRDLYQQFMQLRGPVDYWMSKARAHQRKAKIHWDRLMKIAGWGGAGVLATLILVAKIAFDQAKTAYANQPATLYLVLVTIGVVVTTMVFWAIRIQVRLYMS</sequence>
<evidence type="ECO:0000256" key="1">
    <source>
        <dbReference type="SAM" id="Phobius"/>
    </source>
</evidence>
<gene>
    <name evidence="2" type="ORF">FHR70_000809</name>
</gene>
<accession>A0A7W4VIE3</accession>
<keyword evidence="1" id="KW-1133">Transmembrane helix</keyword>
<dbReference type="RefSeq" id="WP_183447330.1">
    <property type="nucleotide sequence ID" value="NZ_JACHWB010000001.1"/>
</dbReference>
<dbReference type="Proteomes" id="UP000532010">
    <property type="component" value="Unassembled WGS sequence"/>
</dbReference>
<name>A0A7W4VIE3_9HYPH</name>
<evidence type="ECO:0000313" key="3">
    <source>
        <dbReference type="Proteomes" id="UP000532010"/>
    </source>
</evidence>
<feature type="transmembrane region" description="Helical" evidence="1">
    <location>
        <begin position="302"/>
        <end position="323"/>
    </location>
</feature>
<keyword evidence="3" id="KW-1185">Reference proteome</keyword>
<keyword evidence="1" id="KW-0812">Transmembrane</keyword>
<keyword evidence="1" id="KW-0472">Membrane</keyword>
<organism evidence="2 3">
    <name type="scientific">Microvirga lupini</name>
    <dbReference type="NCBI Taxonomy" id="420324"/>
    <lineage>
        <taxon>Bacteria</taxon>
        <taxon>Pseudomonadati</taxon>
        <taxon>Pseudomonadota</taxon>
        <taxon>Alphaproteobacteria</taxon>
        <taxon>Hyphomicrobiales</taxon>
        <taxon>Methylobacteriaceae</taxon>
        <taxon>Microvirga</taxon>
    </lineage>
</organism>
<comment type="caution">
    <text evidence="2">The sequence shown here is derived from an EMBL/GenBank/DDBJ whole genome shotgun (WGS) entry which is preliminary data.</text>
</comment>
<evidence type="ECO:0000313" key="2">
    <source>
        <dbReference type="EMBL" id="MBB3017769.1"/>
    </source>
</evidence>
<proteinExistence type="predicted"/>
<dbReference type="AlphaFoldDB" id="A0A7W4VIE3"/>
<protein>
    <submittedName>
        <fullName evidence="2">Uncharacterized protein</fullName>
    </submittedName>
</protein>
<dbReference type="EMBL" id="JACHWB010000001">
    <property type="protein sequence ID" value="MBB3017769.1"/>
    <property type="molecule type" value="Genomic_DNA"/>
</dbReference>